<feature type="compositionally biased region" description="Low complexity" evidence="5">
    <location>
        <begin position="26"/>
        <end position="48"/>
    </location>
</feature>
<proteinExistence type="inferred from homology"/>
<dbReference type="FunFam" id="3.10.105.10:FF:000001">
    <property type="entry name" value="Oligopeptide ABC transporter, oligopeptide-binding protein"/>
    <property type="match status" value="1"/>
</dbReference>
<comment type="subcellular location">
    <subcellularLocation>
        <location evidence="1">Cell membrane</location>
        <topology evidence="1">Lipid-anchor</topology>
    </subcellularLocation>
</comment>
<dbReference type="EMBL" id="JAJEPU010000001">
    <property type="protein sequence ID" value="MCC2163296.1"/>
    <property type="molecule type" value="Genomic_DNA"/>
</dbReference>
<keyword evidence="4 6" id="KW-0732">Signal</keyword>
<evidence type="ECO:0000256" key="5">
    <source>
        <dbReference type="SAM" id="MobiDB-lite"/>
    </source>
</evidence>
<dbReference type="InterPro" id="IPR000914">
    <property type="entry name" value="SBP_5_dom"/>
</dbReference>
<evidence type="ECO:0000313" key="8">
    <source>
        <dbReference type="EMBL" id="MCC2163296.1"/>
    </source>
</evidence>
<comment type="caution">
    <text evidence="8">The sequence shown here is derived from an EMBL/GenBank/DDBJ whole genome shotgun (WGS) entry which is preliminary data.</text>
</comment>
<dbReference type="InterPro" id="IPR039424">
    <property type="entry name" value="SBP_5"/>
</dbReference>
<feature type="domain" description="Solute-binding protein family 5" evidence="7">
    <location>
        <begin position="96"/>
        <end position="477"/>
    </location>
</feature>
<dbReference type="GO" id="GO:0015833">
    <property type="term" value="P:peptide transport"/>
    <property type="evidence" value="ECO:0007669"/>
    <property type="project" value="TreeGrafter"/>
</dbReference>
<comment type="similarity">
    <text evidence="2">Belongs to the bacterial solute-binding protein 5 family.</text>
</comment>
<dbReference type="FunFam" id="3.90.76.10:FF:000001">
    <property type="entry name" value="Oligopeptide ABC transporter substrate-binding protein"/>
    <property type="match status" value="1"/>
</dbReference>
<evidence type="ECO:0000256" key="4">
    <source>
        <dbReference type="ARBA" id="ARBA00022729"/>
    </source>
</evidence>
<protein>
    <submittedName>
        <fullName evidence="8">Peptide ABC transporter substrate-binding protein</fullName>
    </submittedName>
</protein>
<gene>
    <name evidence="8" type="ORF">LKD32_00075</name>
</gene>
<evidence type="ECO:0000256" key="6">
    <source>
        <dbReference type="SAM" id="SignalP"/>
    </source>
</evidence>
<dbReference type="Gene3D" id="3.10.105.10">
    <property type="entry name" value="Dipeptide-binding Protein, Domain 3"/>
    <property type="match status" value="1"/>
</dbReference>
<dbReference type="RefSeq" id="WP_308450233.1">
    <property type="nucleotide sequence ID" value="NZ_JAJEPU010000001.1"/>
</dbReference>
<dbReference type="PANTHER" id="PTHR30290:SF10">
    <property type="entry name" value="PERIPLASMIC OLIGOPEPTIDE-BINDING PROTEIN-RELATED"/>
    <property type="match status" value="1"/>
</dbReference>
<evidence type="ECO:0000259" key="7">
    <source>
        <dbReference type="Pfam" id="PF00496"/>
    </source>
</evidence>
<dbReference type="InterPro" id="IPR023765">
    <property type="entry name" value="SBP_5_CS"/>
</dbReference>
<dbReference type="GO" id="GO:0043190">
    <property type="term" value="C:ATP-binding cassette (ABC) transporter complex"/>
    <property type="evidence" value="ECO:0007669"/>
    <property type="project" value="InterPro"/>
</dbReference>
<evidence type="ECO:0000313" key="9">
    <source>
        <dbReference type="Proteomes" id="UP001198962"/>
    </source>
</evidence>
<feature type="chain" id="PRO_5041959803" evidence="6">
    <location>
        <begin position="20"/>
        <end position="558"/>
    </location>
</feature>
<evidence type="ECO:0000256" key="1">
    <source>
        <dbReference type="ARBA" id="ARBA00004193"/>
    </source>
</evidence>
<dbReference type="PANTHER" id="PTHR30290">
    <property type="entry name" value="PERIPLASMIC BINDING COMPONENT OF ABC TRANSPORTER"/>
    <property type="match status" value="1"/>
</dbReference>
<keyword evidence="3" id="KW-0813">Transport</keyword>
<feature type="signal peptide" evidence="6">
    <location>
        <begin position="1"/>
        <end position="19"/>
    </location>
</feature>
<dbReference type="Proteomes" id="UP001198962">
    <property type="component" value="Unassembled WGS sequence"/>
</dbReference>
<evidence type="ECO:0000256" key="2">
    <source>
        <dbReference type="ARBA" id="ARBA00005695"/>
    </source>
</evidence>
<dbReference type="GO" id="GO:0030288">
    <property type="term" value="C:outer membrane-bounded periplasmic space"/>
    <property type="evidence" value="ECO:0007669"/>
    <property type="project" value="UniProtKB-ARBA"/>
</dbReference>
<dbReference type="PROSITE" id="PS01040">
    <property type="entry name" value="SBP_BACTERIAL_5"/>
    <property type="match status" value="1"/>
</dbReference>
<dbReference type="GO" id="GO:1904680">
    <property type="term" value="F:peptide transmembrane transporter activity"/>
    <property type="evidence" value="ECO:0007669"/>
    <property type="project" value="TreeGrafter"/>
</dbReference>
<feature type="region of interest" description="Disordered" evidence="5">
    <location>
        <begin position="24"/>
        <end position="48"/>
    </location>
</feature>
<dbReference type="PIRSF" id="PIRSF002741">
    <property type="entry name" value="MppA"/>
    <property type="match status" value="1"/>
</dbReference>
<organism evidence="8 9">
    <name type="scientific">Brotaphodocola catenula</name>
    <dbReference type="NCBI Taxonomy" id="2885361"/>
    <lineage>
        <taxon>Bacteria</taxon>
        <taxon>Bacillati</taxon>
        <taxon>Bacillota</taxon>
        <taxon>Clostridia</taxon>
        <taxon>Lachnospirales</taxon>
        <taxon>Lachnospiraceae</taxon>
        <taxon>Brotaphodocola</taxon>
    </lineage>
</organism>
<evidence type="ECO:0000256" key="3">
    <source>
        <dbReference type="ARBA" id="ARBA00022448"/>
    </source>
</evidence>
<dbReference type="Pfam" id="PF00496">
    <property type="entry name" value="SBP_bac_5"/>
    <property type="match status" value="1"/>
</dbReference>
<name>A0AAE3AKH1_9FIRM</name>
<dbReference type="CDD" id="cd08504">
    <property type="entry name" value="PBP2_OppA"/>
    <property type="match status" value="1"/>
</dbReference>
<dbReference type="PROSITE" id="PS51257">
    <property type="entry name" value="PROKAR_LIPOPROTEIN"/>
    <property type="match status" value="1"/>
</dbReference>
<dbReference type="AlphaFoldDB" id="A0AAE3AKH1"/>
<dbReference type="InterPro" id="IPR030678">
    <property type="entry name" value="Peptide/Ni-bd"/>
</dbReference>
<accession>A0AAE3AKH1</accession>
<dbReference type="SUPFAM" id="SSF53850">
    <property type="entry name" value="Periplasmic binding protein-like II"/>
    <property type="match status" value="1"/>
</dbReference>
<reference evidence="8" key="1">
    <citation type="submission" date="2021-10" db="EMBL/GenBank/DDBJ databases">
        <title>Anaerobic single-cell dispensing facilitates the cultivation of human gut bacteria.</title>
        <authorList>
            <person name="Afrizal A."/>
        </authorList>
    </citation>
    <scope>NUCLEOTIDE SEQUENCE</scope>
    <source>
        <strain evidence="8">CLA-AA-H274</strain>
    </source>
</reference>
<dbReference type="Gene3D" id="3.90.76.10">
    <property type="entry name" value="Dipeptide-binding Protein, Domain 1"/>
    <property type="match status" value="1"/>
</dbReference>
<keyword evidence="9" id="KW-1185">Reference proteome</keyword>
<dbReference type="Gene3D" id="3.40.190.10">
    <property type="entry name" value="Periplasmic binding protein-like II"/>
    <property type="match status" value="1"/>
</dbReference>
<sequence>MKKSLCALLFSVAMATALTGCGGNSNSGSASSAGGTETSASASAGTDSSADGKVLKYVMSKEPETLDPNMNNYSTSSSVLQNLFTGLMQVGADGKLINGCAEKYEVSDDGLTYTFTLRDGLKWSDGSDLTAGDFEYAWKRALNPETASPGVAYLYYVKNGQAYNEGNATEDEVGVKAVDDKTLEVTLENPTAYFPDLTAVTVYFPTKKDVVENSTPWTKSADTYVCNGAFRLKEINPQESYILEKNPEYYDAENVKLDGVDIIFIESAEAALSAYNAGEVDVLDNAVLGTQARSQYDGSDELQSYDLIGTRYYDFNCSKEYLSDARVRKALSMALNREVITQTIEASKPEPAYAFVPHGITYEGSDKDFRDTVGNLFEENVDEAKELMAEAGYPNGEGFPTLTLITQNDQEQKDMAQAMQAMWKDNLGVNAEITTYESKVYWDEQRNGNFDICYDGWVGDYPDASTNLECFTLTKNDYQCRWLNDDAQKYNDMLMEARSLADNTKRMELFTDAEKLLIDEMPIIPLNYRNAQLLVKPNCQNVLKTYIGHTLLKYADKE</sequence>